<dbReference type="PROSITE" id="PS50931">
    <property type="entry name" value="HTH_LYSR"/>
    <property type="match status" value="1"/>
</dbReference>
<evidence type="ECO:0000313" key="7">
    <source>
        <dbReference type="Proteomes" id="UP000542125"/>
    </source>
</evidence>
<dbReference type="InterPro" id="IPR005119">
    <property type="entry name" value="LysR_subst-bd"/>
</dbReference>
<evidence type="ECO:0000256" key="1">
    <source>
        <dbReference type="ARBA" id="ARBA00009437"/>
    </source>
</evidence>
<dbReference type="FunFam" id="1.10.10.10:FF:000001">
    <property type="entry name" value="LysR family transcriptional regulator"/>
    <property type="match status" value="1"/>
</dbReference>
<dbReference type="GO" id="GO:0032993">
    <property type="term" value="C:protein-DNA complex"/>
    <property type="evidence" value="ECO:0007669"/>
    <property type="project" value="TreeGrafter"/>
</dbReference>
<keyword evidence="7" id="KW-1185">Reference proteome</keyword>
<sequence length="299" mass="32812">MDMRFLESFVTVVESGSIADAARRLDLAPTTVAQQIRALEADLGSRLLMRAGRTVKPTVAGARIVDHAKQLLEGVQTLRSAASDTGLPAGPLRLGATPTALTGLLPPLMRRWMHVYPDIQIYVEPGTSSLLLGRVQDGSLDAAILVHPAFELPKTCGWTPIRDEPLILLTPARMRVTDPLLTIARHPFIQYDRKVVAGKMADDYLRRQGIRTKVQFELDGIEHIAQLVAEGFGVSVLPDWPGLGSPDPRVRRWPLPAPCPSRQVGMVWVRGSPRSPLADALHAHLDSIPEARQQQKTRP</sequence>
<accession>A0A7Y9ITQ8</accession>
<reference evidence="6 7" key="1">
    <citation type="submission" date="2020-07" db="EMBL/GenBank/DDBJ databases">
        <title>Genomic Encyclopedia of Type Strains, Phase IV (KMG-V): Genome sequencing to study the core and pangenomes of soil and plant-associated prokaryotes.</title>
        <authorList>
            <person name="Whitman W."/>
        </authorList>
    </citation>
    <scope>NUCLEOTIDE SEQUENCE [LARGE SCALE GENOMIC DNA]</scope>
    <source>
        <strain evidence="6 7">SAS40</strain>
    </source>
</reference>
<protein>
    <submittedName>
        <fullName evidence="6">DNA-binding transcriptional LysR family regulator</fullName>
    </submittedName>
</protein>
<dbReference type="Gene3D" id="1.10.10.10">
    <property type="entry name" value="Winged helix-like DNA-binding domain superfamily/Winged helix DNA-binding domain"/>
    <property type="match status" value="1"/>
</dbReference>
<evidence type="ECO:0000313" key="6">
    <source>
        <dbReference type="EMBL" id="NYE82779.1"/>
    </source>
</evidence>
<dbReference type="Gene3D" id="3.40.190.10">
    <property type="entry name" value="Periplasmic binding protein-like II"/>
    <property type="match status" value="2"/>
</dbReference>
<dbReference type="PANTHER" id="PTHR30346:SF28">
    <property type="entry name" value="HTH-TYPE TRANSCRIPTIONAL REGULATOR CYNR"/>
    <property type="match status" value="1"/>
</dbReference>
<keyword evidence="4" id="KW-0804">Transcription</keyword>
<dbReference type="SUPFAM" id="SSF46785">
    <property type="entry name" value="Winged helix' DNA-binding domain"/>
    <property type="match status" value="1"/>
</dbReference>
<dbReference type="AlphaFoldDB" id="A0A7Y9ITQ8"/>
<feature type="domain" description="HTH lysR-type" evidence="5">
    <location>
        <begin position="1"/>
        <end position="58"/>
    </location>
</feature>
<dbReference type="InterPro" id="IPR036390">
    <property type="entry name" value="WH_DNA-bd_sf"/>
</dbReference>
<comment type="caution">
    <text evidence="6">The sequence shown here is derived from an EMBL/GenBank/DDBJ whole genome shotgun (WGS) entry which is preliminary data.</text>
</comment>
<dbReference type="SUPFAM" id="SSF53850">
    <property type="entry name" value="Periplasmic binding protein-like II"/>
    <property type="match status" value="1"/>
</dbReference>
<dbReference type="GO" id="GO:0003677">
    <property type="term" value="F:DNA binding"/>
    <property type="evidence" value="ECO:0007669"/>
    <property type="project" value="UniProtKB-KW"/>
</dbReference>
<evidence type="ECO:0000256" key="2">
    <source>
        <dbReference type="ARBA" id="ARBA00023015"/>
    </source>
</evidence>
<gene>
    <name evidence="6" type="ORF">FHW18_002050</name>
</gene>
<dbReference type="InterPro" id="IPR000847">
    <property type="entry name" value="LysR_HTH_N"/>
</dbReference>
<keyword evidence="3 6" id="KW-0238">DNA-binding</keyword>
<dbReference type="Pfam" id="PF00126">
    <property type="entry name" value="HTH_1"/>
    <property type="match status" value="1"/>
</dbReference>
<organism evidence="6 7">
    <name type="scientific">Pigmentiphaga litoralis</name>
    <dbReference type="NCBI Taxonomy" id="516702"/>
    <lineage>
        <taxon>Bacteria</taxon>
        <taxon>Pseudomonadati</taxon>
        <taxon>Pseudomonadota</taxon>
        <taxon>Betaproteobacteria</taxon>
        <taxon>Burkholderiales</taxon>
        <taxon>Alcaligenaceae</taxon>
        <taxon>Pigmentiphaga</taxon>
    </lineage>
</organism>
<name>A0A7Y9ITQ8_9BURK</name>
<proteinExistence type="inferred from homology"/>
<dbReference type="InterPro" id="IPR036388">
    <property type="entry name" value="WH-like_DNA-bd_sf"/>
</dbReference>
<dbReference type="Pfam" id="PF03466">
    <property type="entry name" value="LysR_substrate"/>
    <property type="match status" value="1"/>
</dbReference>
<dbReference type="Proteomes" id="UP000542125">
    <property type="component" value="Unassembled WGS sequence"/>
</dbReference>
<dbReference type="EMBL" id="JACBYR010000001">
    <property type="protein sequence ID" value="NYE82779.1"/>
    <property type="molecule type" value="Genomic_DNA"/>
</dbReference>
<evidence type="ECO:0000259" key="5">
    <source>
        <dbReference type="PROSITE" id="PS50931"/>
    </source>
</evidence>
<evidence type="ECO:0000256" key="4">
    <source>
        <dbReference type="ARBA" id="ARBA00023163"/>
    </source>
</evidence>
<keyword evidence="2" id="KW-0805">Transcription regulation</keyword>
<evidence type="ECO:0000256" key="3">
    <source>
        <dbReference type="ARBA" id="ARBA00023125"/>
    </source>
</evidence>
<comment type="similarity">
    <text evidence="1">Belongs to the LysR transcriptional regulatory family.</text>
</comment>
<dbReference type="CDD" id="cd08427">
    <property type="entry name" value="PBP2_LTTR_like_2"/>
    <property type="match status" value="1"/>
</dbReference>
<dbReference type="PANTHER" id="PTHR30346">
    <property type="entry name" value="TRANSCRIPTIONAL DUAL REGULATOR HCAR-RELATED"/>
    <property type="match status" value="1"/>
</dbReference>
<dbReference type="GO" id="GO:0003700">
    <property type="term" value="F:DNA-binding transcription factor activity"/>
    <property type="evidence" value="ECO:0007669"/>
    <property type="project" value="InterPro"/>
</dbReference>
<dbReference type="RefSeq" id="WP_179585926.1">
    <property type="nucleotide sequence ID" value="NZ_JACBYR010000001.1"/>
</dbReference>